<accession>A0A220RZ67</accession>
<dbReference type="OrthoDB" id="195616at2"/>
<protein>
    <submittedName>
        <fullName evidence="2">Uncharacterized protein</fullName>
    </submittedName>
</protein>
<dbReference type="InterPro" id="IPR021856">
    <property type="entry name" value="DUF3465"/>
</dbReference>
<feature type="compositionally biased region" description="Polar residues" evidence="1">
    <location>
        <begin position="29"/>
        <end position="55"/>
    </location>
</feature>
<keyword evidence="3" id="KW-1185">Reference proteome</keyword>
<dbReference type="EMBL" id="CP022278">
    <property type="protein sequence ID" value="ASK26511.1"/>
    <property type="molecule type" value="Genomic_DNA"/>
</dbReference>
<dbReference type="KEGG" id="nei:BG910_00990"/>
<dbReference type="Pfam" id="PF11948">
    <property type="entry name" value="DUF3465"/>
    <property type="match status" value="1"/>
</dbReference>
<feature type="region of interest" description="Disordered" evidence="1">
    <location>
        <begin position="27"/>
        <end position="57"/>
    </location>
</feature>
<organism evidence="2 3">
    <name type="scientific">Neisseria chenwenguii</name>
    <dbReference type="NCBI Taxonomy" id="1853278"/>
    <lineage>
        <taxon>Bacteria</taxon>
        <taxon>Pseudomonadati</taxon>
        <taxon>Pseudomonadota</taxon>
        <taxon>Betaproteobacteria</taxon>
        <taxon>Neisseriales</taxon>
        <taxon>Neisseriaceae</taxon>
        <taxon>Neisseria</taxon>
    </lineage>
</organism>
<evidence type="ECO:0000256" key="1">
    <source>
        <dbReference type="SAM" id="MobiDB-lite"/>
    </source>
</evidence>
<dbReference type="RefSeq" id="WP_089035234.1">
    <property type="nucleotide sequence ID" value="NZ_CP022278.1"/>
</dbReference>
<proteinExistence type="predicted"/>
<evidence type="ECO:0000313" key="2">
    <source>
        <dbReference type="EMBL" id="ASK26511.1"/>
    </source>
</evidence>
<evidence type="ECO:0000313" key="3">
    <source>
        <dbReference type="Proteomes" id="UP000198238"/>
    </source>
</evidence>
<gene>
    <name evidence="2" type="ORF">BG910_00990</name>
</gene>
<dbReference type="Proteomes" id="UP000198238">
    <property type="component" value="Chromosome"/>
</dbReference>
<name>A0A220RZ67_9NEIS</name>
<sequence>MKQTQKWILIAVAALAVFGYQKFLRPSENRTPAQQTQAVSQRPGGNSDGQTAQSGGSDGFEQILQEAYDKQRSNIQIEGEGTVAKTLPDDNKGSRHQRFILKLSGGQSLLVAHNIDLAPKIKGLKKGDTVAFNGEYEWSQQGGVIHWTHHDPQGRHADGWLKHNGQVYQ</sequence>
<dbReference type="AlphaFoldDB" id="A0A220RZ67"/>
<reference evidence="2 3" key="1">
    <citation type="submission" date="2017-06" db="EMBL/GenBank/DDBJ databases">
        <title>Neisseria chenwenguii sp. nov., isolated from the intestinal contents of Tibetan Plateau Pika in Yushu, Qinghai Province, China.</title>
        <authorList>
            <person name="Zhang G."/>
        </authorList>
    </citation>
    <scope>NUCLEOTIDE SEQUENCE [LARGE SCALE GENOMIC DNA]</scope>
    <source>
        <strain evidence="2 3">10023</strain>
    </source>
</reference>